<name>A0A2S8BMG4_9MYCO</name>
<gene>
    <name evidence="1" type="ORF">C1Y40_01920</name>
</gene>
<organism evidence="1 2">
    <name type="scientific">Mycobacterium talmoniae</name>
    <dbReference type="NCBI Taxonomy" id="1858794"/>
    <lineage>
        <taxon>Bacteria</taxon>
        <taxon>Bacillati</taxon>
        <taxon>Actinomycetota</taxon>
        <taxon>Actinomycetes</taxon>
        <taxon>Mycobacteriales</taxon>
        <taxon>Mycobacteriaceae</taxon>
        <taxon>Mycobacterium</taxon>
    </lineage>
</organism>
<dbReference type="AlphaFoldDB" id="A0A2S8BMG4"/>
<dbReference type="EMBL" id="PPEA01000263">
    <property type="protein sequence ID" value="PQM47872.1"/>
    <property type="molecule type" value="Genomic_DNA"/>
</dbReference>
<sequence>MVCRSASTWQGWNSSESALTIGTVAVLAIAVSRSWAKVRHTMAST</sequence>
<reference evidence="1 2" key="1">
    <citation type="journal article" date="2017" name="Int. J. Syst. Evol. Microbiol.">
        <title>Mycobacterium talmoniae sp. nov., a slowly growing mycobacterium isolated from human respiratory samples.</title>
        <authorList>
            <person name="Davidson R.M."/>
            <person name="DeGroote M.A."/>
            <person name="Marola J.L."/>
            <person name="Buss S."/>
            <person name="Jones V."/>
            <person name="McNeil M.R."/>
            <person name="Freifeld A.G."/>
            <person name="Elaine Epperson L."/>
            <person name="Hasan N.A."/>
            <person name="Jackson M."/>
            <person name="Iwen P.C."/>
            <person name="Salfinger M."/>
            <person name="Strong M."/>
        </authorList>
    </citation>
    <scope>NUCLEOTIDE SEQUENCE [LARGE SCALE GENOMIC DNA]</scope>
    <source>
        <strain evidence="1 2">ATCC BAA-2683</strain>
    </source>
</reference>
<evidence type="ECO:0000313" key="1">
    <source>
        <dbReference type="EMBL" id="PQM47872.1"/>
    </source>
</evidence>
<accession>A0A2S8BMG4</accession>
<protein>
    <submittedName>
        <fullName evidence="1">Uncharacterized protein</fullName>
    </submittedName>
</protein>
<comment type="caution">
    <text evidence="1">The sequence shown here is derived from an EMBL/GenBank/DDBJ whole genome shotgun (WGS) entry which is preliminary data.</text>
</comment>
<evidence type="ECO:0000313" key="2">
    <source>
        <dbReference type="Proteomes" id="UP000238296"/>
    </source>
</evidence>
<dbReference type="Proteomes" id="UP000238296">
    <property type="component" value="Unassembled WGS sequence"/>
</dbReference>
<proteinExistence type="predicted"/>